<reference evidence="1 2" key="1">
    <citation type="journal article" date="2022" name="Front. Cell. Infect. Microbiol.">
        <title>The Genomes of Two Strains of Taenia crassiceps the Animal Model for the Study of Human Cysticercosis.</title>
        <authorList>
            <person name="Bobes R.J."/>
            <person name="Estrada K."/>
            <person name="Rios-Valencia D.G."/>
            <person name="Calderon-Gallegos A."/>
            <person name="de la Torre P."/>
            <person name="Carrero J.C."/>
            <person name="Sanchez-Flores A."/>
            <person name="Laclette J.P."/>
        </authorList>
    </citation>
    <scope>NUCLEOTIDE SEQUENCE [LARGE SCALE GENOMIC DNA]</scope>
    <source>
        <strain evidence="1">WFUcys</strain>
    </source>
</reference>
<organism evidence="1 2">
    <name type="scientific">Taenia crassiceps</name>
    <dbReference type="NCBI Taxonomy" id="6207"/>
    <lineage>
        <taxon>Eukaryota</taxon>
        <taxon>Metazoa</taxon>
        <taxon>Spiralia</taxon>
        <taxon>Lophotrochozoa</taxon>
        <taxon>Platyhelminthes</taxon>
        <taxon>Cestoda</taxon>
        <taxon>Eucestoda</taxon>
        <taxon>Cyclophyllidea</taxon>
        <taxon>Taeniidae</taxon>
        <taxon>Taenia</taxon>
    </lineage>
</organism>
<protein>
    <submittedName>
        <fullName evidence="1">Uncharacterized protein</fullName>
    </submittedName>
</protein>
<name>A0ABR4Q6R6_9CEST</name>
<proteinExistence type="predicted"/>
<accession>A0ABR4Q6R6</accession>
<gene>
    <name evidence="1" type="ORF">TcWFU_001657</name>
</gene>
<evidence type="ECO:0000313" key="2">
    <source>
        <dbReference type="Proteomes" id="UP001651158"/>
    </source>
</evidence>
<dbReference type="Proteomes" id="UP001651158">
    <property type="component" value="Unassembled WGS sequence"/>
</dbReference>
<dbReference type="EMBL" id="JAKROA010000008">
    <property type="protein sequence ID" value="KAL5105363.1"/>
    <property type="molecule type" value="Genomic_DNA"/>
</dbReference>
<sequence length="176" mass="19023">MNMHYFSLHLPPSPSTVLTALLPSFLPSFPPSLLLPSSFPPPSLLLPSSFPPPSLLLPSHLLPPLASCCHLSPHHPLRRLPHTPHSHPLLRHDVAVVRCHKTCTASSTSTSSPPPLLLSSSPPLLLFSSPLLSSSNSAHLGHYKPWLLDSTSAHAFTPHRHIRSLTSSSSTSHYAL</sequence>
<keyword evidence="2" id="KW-1185">Reference proteome</keyword>
<comment type="caution">
    <text evidence="1">The sequence shown here is derived from an EMBL/GenBank/DDBJ whole genome shotgun (WGS) entry which is preliminary data.</text>
</comment>
<evidence type="ECO:0000313" key="1">
    <source>
        <dbReference type="EMBL" id="KAL5105363.1"/>
    </source>
</evidence>